<sequence length="49" mass="5940">MKDTNWSDWQKKIIQQEYVEPDITIEKIKSSIEKINQKYSHRYVAAARK</sequence>
<keyword evidence="2" id="KW-1185">Reference proteome</keyword>
<proteinExistence type="predicted"/>
<dbReference type="EMBL" id="CP020814">
    <property type="protein sequence ID" value="ARK32826.1"/>
    <property type="molecule type" value="Genomic_DNA"/>
</dbReference>
<evidence type="ECO:0000313" key="2">
    <source>
        <dbReference type="Proteomes" id="UP000193006"/>
    </source>
</evidence>
<evidence type="ECO:0000313" key="1">
    <source>
        <dbReference type="EMBL" id="ARK32826.1"/>
    </source>
</evidence>
<accession>A0A1X9MHC6</accession>
<gene>
    <name evidence="1" type="ORF">BkAM31D_24810</name>
</gene>
<reference evidence="1 2" key="1">
    <citation type="submission" date="2017-04" db="EMBL/GenBank/DDBJ databases">
        <title>Bacillus krulwichiae AM31D Genome sequencing and assembly.</title>
        <authorList>
            <person name="Krulwich T.A."/>
            <person name="Anastor L."/>
            <person name="Ehrlich R."/>
            <person name="Ehrlich G.D."/>
            <person name="Janto B."/>
        </authorList>
    </citation>
    <scope>NUCLEOTIDE SEQUENCE [LARGE SCALE GENOMIC DNA]</scope>
    <source>
        <strain evidence="1 2">AM31D</strain>
    </source>
</reference>
<dbReference type="RefSeq" id="WP_157076823.1">
    <property type="nucleotide sequence ID" value="NZ_CP020814.1"/>
</dbReference>
<protein>
    <submittedName>
        <fullName evidence="1">Uncharacterized protein</fullName>
    </submittedName>
</protein>
<dbReference type="Proteomes" id="UP000193006">
    <property type="component" value="Chromosome"/>
</dbReference>
<organism evidence="1 2">
    <name type="scientific">Halalkalibacter krulwichiae</name>
    <dbReference type="NCBI Taxonomy" id="199441"/>
    <lineage>
        <taxon>Bacteria</taxon>
        <taxon>Bacillati</taxon>
        <taxon>Bacillota</taxon>
        <taxon>Bacilli</taxon>
        <taxon>Bacillales</taxon>
        <taxon>Bacillaceae</taxon>
        <taxon>Halalkalibacter</taxon>
    </lineage>
</organism>
<dbReference type="AlphaFoldDB" id="A0A1X9MHC6"/>
<dbReference type="KEGG" id="bkw:BkAM31D_24810"/>
<name>A0A1X9MHC6_9BACI</name>